<dbReference type="EC" id="5.2.1.8" evidence="3 13"/>
<dbReference type="InterPro" id="IPR011992">
    <property type="entry name" value="EF-hand-dom_pair"/>
</dbReference>
<dbReference type="Proteomes" id="UP000261620">
    <property type="component" value="Unplaced"/>
</dbReference>
<evidence type="ECO:0000256" key="13">
    <source>
        <dbReference type="PROSITE-ProRule" id="PRU00277"/>
    </source>
</evidence>
<feature type="domain" description="PPIase FKBP-type" evidence="15">
    <location>
        <begin position="159"/>
        <end position="247"/>
    </location>
</feature>
<comment type="function">
    <text evidence="12">PPIases accelerate the folding of proteins during protein synthesis.</text>
</comment>
<dbReference type="OMA" id="EDIHNPK"/>
<evidence type="ECO:0000256" key="12">
    <source>
        <dbReference type="ARBA" id="ARBA00055986"/>
    </source>
</evidence>
<keyword evidence="5 14" id="KW-0732">Signal</keyword>
<proteinExistence type="predicted"/>
<comment type="catalytic activity">
    <reaction evidence="1 13">
        <text>[protein]-peptidylproline (omega=180) = [protein]-peptidylproline (omega=0)</text>
        <dbReference type="Rhea" id="RHEA:16237"/>
        <dbReference type="Rhea" id="RHEA-COMP:10747"/>
        <dbReference type="Rhea" id="RHEA-COMP:10748"/>
        <dbReference type="ChEBI" id="CHEBI:83833"/>
        <dbReference type="ChEBI" id="CHEBI:83834"/>
        <dbReference type="EC" id="5.2.1.8"/>
    </reaction>
</comment>
<protein>
    <recommendedName>
        <fullName evidence="3 13">peptidylprolyl isomerase</fullName>
        <ecNumber evidence="3 13">5.2.1.8</ecNumber>
    </recommendedName>
</protein>
<evidence type="ECO:0000256" key="2">
    <source>
        <dbReference type="ARBA" id="ARBA00004240"/>
    </source>
</evidence>
<dbReference type="PANTHER" id="PTHR46046:SF3">
    <property type="entry name" value="PEPTIDYL-PROLYL CIS-TRANS ISOMERASE FKBP10"/>
    <property type="match status" value="1"/>
</dbReference>
<dbReference type="InterPro" id="IPR001179">
    <property type="entry name" value="PPIase_FKBP_dom"/>
</dbReference>
<evidence type="ECO:0000259" key="15">
    <source>
        <dbReference type="PROSITE" id="PS50059"/>
    </source>
</evidence>
<dbReference type="InterPro" id="IPR046357">
    <property type="entry name" value="PPIase_dom_sf"/>
</dbReference>
<dbReference type="SUPFAM" id="SSF54534">
    <property type="entry name" value="FKBP-like"/>
    <property type="match status" value="4"/>
</dbReference>
<keyword evidence="11 13" id="KW-0413">Isomerase</keyword>
<dbReference type="GO" id="GO:0005509">
    <property type="term" value="F:calcium ion binding"/>
    <property type="evidence" value="ECO:0007669"/>
    <property type="project" value="InterPro"/>
</dbReference>
<dbReference type="PANTHER" id="PTHR46046">
    <property type="entry name" value="PEPTIDYLPROLYL ISOMERASE"/>
    <property type="match status" value="1"/>
</dbReference>
<dbReference type="GO" id="GO:0003755">
    <property type="term" value="F:peptidyl-prolyl cis-trans isomerase activity"/>
    <property type="evidence" value="ECO:0007669"/>
    <property type="project" value="UniProtKB-KW"/>
</dbReference>
<dbReference type="Ensembl" id="ENSMMOT00000018787.1">
    <property type="protein sequence ID" value="ENSMMOP00000018487.1"/>
    <property type="gene ID" value="ENSMMOG00000013999.1"/>
</dbReference>
<keyword evidence="6" id="KW-0677">Repeat</keyword>
<keyword evidence="8" id="KW-0106">Calcium</keyword>
<dbReference type="Pfam" id="PF00254">
    <property type="entry name" value="FKBP_C"/>
    <property type="match status" value="4"/>
</dbReference>
<dbReference type="SUPFAM" id="SSF47473">
    <property type="entry name" value="EF-hand"/>
    <property type="match status" value="1"/>
</dbReference>
<evidence type="ECO:0000256" key="1">
    <source>
        <dbReference type="ARBA" id="ARBA00000971"/>
    </source>
</evidence>
<evidence type="ECO:0000256" key="5">
    <source>
        <dbReference type="ARBA" id="ARBA00022729"/>
    </source>
</evidence>
<evidence type="ECO:0000256" key="10">
    <source>
        <dbReference type="ARBA" id="ARBA00023180"/>
    </source>
</evidence>
<dbReference type="Gene3D" id="3.10.50.40">
    <property type="match status" value="4"/>
</dbReference>
<feature type="domain" description="EF-hand" evidence="16">
    <location>
        <begin position="481"/>
        <end position="516"/>
    </location>
</feature>
<comment type="subcellular location">
    <subcellularLocation>
        <location evidence="2">Endoplasmic reticulum</location>
    </subcellularLocation>
</comment>
<keyword evidence="7" id="KW-0256">Endoplasmic reticulum</keyword>
<evidence type="ECO:0000256" key="9">
    <source>
        <dbReference type="ARBA" id="ARBA00023110"/>
    </source>
</evidence>
<feature type="domain" description="PPIase FKBP-type" evidence="15">
    <location>
        <begin position="271"/>
        <end position="359"/>
    </location>
</feature>
<dbReference type="Gene3D" id="1.10.238.10">
    <property type="entry name" value="EF-hand"/>
    <property type="match status" value="1"/>
</dbReference>
<evidence type="ECO:0000313" key="18">
    <source>
        <dbReference type="Proteomes" id="UP000261620"/>
    </source>
</evidence>
<evidence type="ECO:0000256" key="14">
    <source>
        <dbReference type="SAM" id="SignalP"/>
    </source>
</evidence>
<keyword evidence="10" id="KW-0325">Glycoprotein</keyword>
<feature type="domain" description="PPIase FKBP-type" evidence="15">
    <location>
        <begin position="383"/>
        <end position="470"/>
    </location>
</feature>
<dbReference type="SMART" id="SM00054">
    <property type="entry name" value="EFh"/>
    <property type="match status" value="2"/>
</dbReference>
<sequence>MLPCFFGLFLLATWCSPAEGNPSPVLGDVVVDRYFIPQVCVRECTDGDHVRYHYNATFVDGKTFDSSHQRGDAKVGLLGEGRLLAGVEKGLRGMCVSERRTITVPSHLAYGSTGAGDVIPPDTTLVFDIHMLDVWNKADLVVTKTITNPKNCKRSVMRTDFVRYHFNGTLLNSTPFDSSYTRKQTHDSLVGEGWLIKGMDEGLLGMCVGEIRHIVIPPFKAYGEKGSGSEIPPQATLVFDVLLVDIHNPKDNVTLEDQVVPESCTRRTVVGDYIRYHYNGTFLNEVTFDTSYQRNSTYNTYIGMGYVIPGMDQALVGVCSGGRRRVTIPPHLAYGEQGAGDVIPPSATLVFDIHVIDFHNPNDTVGVQITYRPEGCNKTTEVNDLVRYHYNCTLVDGTLLFSSHNYESLQNAVLGSDKVIDGLDLGLRGMCAGEKRVVTVPPHLGHGEKGATGVPSSAVLVFDIELDGFEKGVPPGYLFVWLQDTPENLFEALDINKNQEVPKEEFGEFIKLQVAEGKGRTKPGLTMEQVITDMFKNQDRNEDGVITADELKLKVDEDKERDAMRHEEL</sequence>
<evidence type="ECO:0000256" key="8">
    <source>
        <dbReference type="ARBA" id="ARBA00022837"/>
    </source>
</evidence>
<keyword evidence="18" id="KW-1185">Reference proteome</keyword>
<name>A0A3Q3X0D3_MOLML</name>
<feature type="domain" description="PPIase FKBP-type" evidence="15">
    <location>
        <begin position="47"/>
        <end position="135"/>
    </location>
</feature>
<organism evidence="17 18">
    <name type="scientific">Mola mola</name>
    <name type="common">Ocean sunfish</name>
    <name type="synonym">Tetraodon mola</name>
    <dbReference type="NCBI Taxonomy" id="94237"/>
    <lineage>
        <taxon>Eukaryota</taxon>
        <taxon>Metazoa</taxon>
        <taxon>Chordata</taxon>
        <taxon>Craniata</taxon>
        <taxon>Vertebrata</taxon>
        <taxon>Euteleostomi</taxon>
        <taxon>Actinopterygii</taxon>
        <taxon>Neopterygii</taxon>
        <taxon>Teleostei</taxon>
        <taxon>Neoteleostei</taxon>
        <taxon>Acanthomorphata</taxon>
        <taxon>Eupercaria</taxon>
        <taxon>Tetraodontiformes</taxon>
        <taxon>Molidae</taxon>
        <taxon>Mola</taxon>
    </lineage>
</organism>
<reference evidence="17" key="2">
    <citation type="submission" date="2025-09" db="UniProtKB">
        <authorList>
            <consortium name="Ensembl"/>
        </authorList>
    </citation>
    <scope>IDENTIFICATION</scope>
</reference>
<accession>A0A3Q3X0D3</accession>
<dbReference type="FunFam" id="3.10.50.40:FF:000002">
    <property type="entry name" value="Peptidylprolyl isomerase"/>
    <property type="match status" value="2"/>
</dbReference>
<dbReference type="AlphaFoldDB" id="A0A3Q3X0D3"/>
<keyword evidence="9 13" id="KW-0697">Rotamase</keyword>
<dbReference type="InterPro" id="IPR018247">
    <property type="entry name" value="EF_Hand_1_Ca_BS"/>
</dbReference>
<dbReference type="PROSITE" id="PS00018">
    <property type="entry name" value="EF_HAND_1"/>
    <property type="match status" value="1"/>
</dbReference>
<reference evidence="17" key="1">
    <citation type="submission" date="2025-08" db="UniProtKB">
        <authorList>
            <consortium name="Ensembl"/>
        </authorList>
    </citation>
    <scope>IDENTIFICATION</scope>
</reference>
<dbReference type="PROSITE" id="PS50222">
    <property type="entry name" value="EF_HAND_2"/>
    <property type="match status" value="2"/>
</dbReference>
<dbReference type="GO" id="GO:0005783">
    <property type="term" value="C:endoplasmic reticulum"/>
    <property type="evidence" value="ECO:0007669"/>
    <property type="project" value="UniProtKB-SubCell"/>
</dbReference>
<feature type="chain" id="PRO_5018567073" description="peptidylprolyl isomerase" evidence="14">
    <location>
        <begin position="21"/>
        <end position="569"/>
    </location>
</feature>
<evidence type="ECO:0000256" key="6">
    <source>
        <dbReference type="ARBA" id="ARBA00022737"/>
    </source>
</evidence>
<feature type="signal peptide" evidence="14">
    <location>
        <begin position="1"/>
        <end position="20"/>
    </location>
</feature>
<evidence type="ECO:0000256" key="7">
    <source>
        <dbReference type="ARBA" id="ARBA00022824"/>
    </source>
</evidence>
<dbReference type="InterPro" id="IPR051989">
    <property type="entry name" value="FKBP-like_isomerase"/>
</dbReference>
<dbReference type="STRING" id="94237.ENSMMOP00000018487"/>
<evidence type="ECO:0000256" key="3">
    <source>
        <dbReference type="ARBA" id="ARBA00013194"/>
    </source>
</evidence>
<keyword evidence="4" id="KW-0479">Metal-binding</keyword>
<dbReference type="PROSITE" id="PS50059">
    <property type="entry name" value="FKBP_PPIASE"/>
    <property type="match status" value="4"/>
</dbReference>
<evidence type="ECO:0000313" key="17">
    <source>
        <dbReference type="Ensembl" id="ENSMMOP00000018487.1"/>
    </source>
</evidence>
<dbReference type="InterPro" id="IPR002048">
    <property type="entry name" value="EF_hand_dom"/>
</dbReference>
<evidence type="ECO:0000256" key="11">
    <source>
        <dbReference type="ARBA" id="ARBA00023235"/>
    </source>
</evidence>
<evidence type="ECO:0000259" key="16">
    <source>
        <dbReference type="PROSITE" id="PS50222"/>
    </source>
</evidence>
<feature type="domain" description="EF-hand" evidence="16">
    <location>
        <begin position="526"/>
        <end position="561"/>
    </location>
</feature>
<evidence type="ECO:0000256" key="4">
    <source>
        <dbReference type="ARBA" id="ARBA00022723"/>
    </source>
</evidence>